<evidence type="ECO:0000313" key="3">
    <source>
        <dbReference type="Proteomes" id="UP001432027"/>
    </source>
</evidence>
<evidence type="ECO:0000256" key="1">
    <source>
        <dbReference type="SAM" id="MobiDB-lite"/>
    </source>
</evidence>
<feature type="region of interest" description="Disordered" evidence="1">
    <location>
        <begin position="221"/>
        <end position="241"/>
    </location>
</feature>
<evidence type="ECO:0000313" key="2">
    <source>
        <dbReference type="EMBL" id="GMS96677.1"/>
    </source>
</evidence>
<dbReference type="PANTHER" id="PTHR31751">
    <property type="entry name" value="SI:CH211-108C17.2-RELATED-RELATED"/>
    <property type="match status" value="1"/>
</dbReference>
<protein>
    <submittedName>
        <fullName evidence="2">Uncharacterized protein</fullName>
    </submittedName>
</protein>
<dbReference type="EMBL" id="BTSX01000004">
    <property type="protein sequence ID" value="GMS96677.1"/>
    <property type="molecule type" value="Genomic_DNA"/>
</dbReference>
<sequence>MKTYPLFSVWYKSSFNHLYYINEKYPKKEDRPLALEYVRSFIHHCTGKHRWSKNTRDMCIGQIPEEHVPQVNSPEYLLIHSMLFSDSFEKKFLACSSDAGTAMCECFHSLSLMYAPKRLSCSKPYYDKKMKCSVMHHNSLVYAEMVGDRQEIGHVLVPRKGRIAHCVKRKMSKGEQPWRREVLEECWTVREEYEDKRFFKRIGAPEDDHFDDLKLIYDGMLEREEESDEEEDETEDSDNSE</sequence>
<proteinExistence type="predicted"/>
<keyword evidence="3" id="KW-1185">Reference proteome</keyword>
<dbReference type="Proteomes" id="UP001432027">
    <property type="component" value="Unassembled WGS sequence"/>
</dbReference>
<feature type="non-terminal residue" evidence="2">
    <location>
        <position position="241"/>
    </location>
</feature>
<dbReference type="PANTHER" id="PTHR31751:SF42">
    <property type="entry name" value="PROTEIN CBG10204"/>
    <property type="match status" value="1"/>
</dbReference>
<name>A0AAV5TR73_9BILA</name>
<gene>
    <name evidence="2" type="ORF">PENTCL1PPCAC_18852</name>
</gene>
<feature type="compositionally biased region" description="Acidic residues" evidence="1">
    <location>
        <begin position="223"/>
        <end position="241"/>
    </location>
</feature>
<comment type="caution">
    <text evidence="2">The sequence shown here is derived from an EMBL/GenBank/DDBJ whole genome shotgun (WGS) entry which is preliminary data.</text>
</comment>
<accession>A0AAV5TR73</accession>
<reference evidence="2" key="1">
    <citation type="submission" date="2023-10" db="EMBL/GenBank/DDBJ databases">
        <title>Genome assembly of Pristionchus species.</title>
        <authorList>
            <person name="Yoshida K."/>
            <person name="Sommer R.J."/>
        </authorList>
    </citation>
    <scope>NUCLEOTIDE SEQUENCE</scope>
    <source>
        <strain evidence="2">RS0144</strain>
    </source>
</reference>
<organism evidence="2 3">
    <name type="scientific">Pristionchus entomophagus</name>
    <dbReference type="NCBI Taxonomy" id="358040"/>
    <lineage>
        <taxon>Eukaryota</taxon>
        <taxon>Metazoa</taxon>
        <taxon>Ecdysozoa</taxon>
        <taxon>Nematoda</taxon>
        <taxon>Chromadorea</taxon>
        <taxon>Rhabditida</taxon>
        <taxon>Rhabditina</taxon>
        <taxon>Diplogasteromorpha</taxon>
        <taxon>Diplogasteroidea</taxon>
        <taxon>Neodiplogasteridae</taxon>
        <taxon>Pristionchus</taxon>
    </lineage>
</organism>
<dbReference type="AlphaFoldDB" id="A0AAV5TR73"/>